<proteinExistence type="predicted"/>
<dbReference type="GO" id="GO:0015562">
    <property type="term" value="F:efflux transmembrane transporter activity"/>
    <property type="evidence" value="ECO:0007669"/>
    <property type="project" value="TreeGrafter"/>
</dbReference>
<dbReference type="AlphaFoldDB" id="A0A9D0YWN6"/>
<dbReference type="PANTHER" id="PTHR30469:SF15">
    <property type="entry name" value="HLYD FAMILY OF SECRETION PROTEINS"/>
    <property type="match status" value="1"/>
</dbReference>
<protein>
    <submittedName>
        <fullName evidence="1">Biotin/lipoyl-binding protein</fullName>
    </submittedName>
</protein>
<dbReference type="GO" id="GO:1990281">
    <property type="term" value="C:efflux pump complex"/>
    <property type="evidence" value="ECO:0007669"/>
    <property type="project" value="TreeGrafter"/>
</dbReference>
<organism evidence="1 2">
    <name type="scientific">Candidatus Avichristensenella intestinipullorum</name>
    <dbReference type="NCBI Taxonomy" id="2840693"/>
    <lineage>
        <taxon>Bacteria</taxon>
        <taxon>Bacillati</taxon>
        <taxon>Bacillota</taxon>
        <taxon>Clostridia</taxon>
        <taxon>Candidatus Avichristensenella</taxon>
    </lineage>
</organism>
<evidence type="ECO:0000313" key="1">
    <source>
        <dbReference type="EMBL" id="HIQ62203.1"/>
    </source>
</evidence>
<sequence length="373" mass="39666">MNTRKKARRRWPLVLGVCVLAIALVGASFFAARSRATEESLPETCTIARGDVEATITGNGRLESADTLDVFLPEGVKIEEVLVEAGDGVKQGDALATLEQDSLQELAAQLSGELSALDAGLRTRRLESTIESPVRGRIKYLPAGEGDDVIEVVCQYGALAVLSTDGLMQVALETGSPLALHTEVSVKWSGGEETGTVAARTQDGYVVTLDDGNAPYRGRADVYLDDVYIGSGTMEIHAPLAVLGAGGTIGTVHYEEGDEVYAGTTLFTLDNEPAVDAYRQTMAERGETTERLRDVLQYQSAPYVYRLDGDGQQVRTPIQTGLSDGTNAQVLSGLQEGDTIVCGGETRENPGQAMGFAGMLERREALMGGETDA</sequence>
<dbReference type="PANTHER" id="PTHR30469">
    <property type="entry name" value="MULTIDRUG RESISTANCE PROTEIN MDTA"/>
    <property type="match status" value="1"/>
</dbReference>
<dbReference type="EMBL" id="DVFI01000016">
    <property type="protein sequence ID" value="HIQ62203.1"/>
    <property type="molecule type" value="Genomic_DNA"/>
</dbReference>
<evidence type="ECO:0000313" key="2">
    <source>
        <dbReference type="Proteomes" id="UP000886819"/>
    </source>
</evidence>
<accession>A0A9D0YWN6</accession>
<dbReference type="Proteomes" id="UP000886819">
    <property type="component" value="Unassembled WGS sequence"/>
</dbReference>
<comment type="caution">
    <text evidence="1">The sequence shown here is derived from an EMBL/GenBank/DDBJ whole genome shotgun (WGS) entry which is preliminary data.</text>
</comment>
<reference evidence="1" key="2">
    <citation type="journal article" date="2021" name="PeerJ">
        <title>Extensive microbial diversity within the chicken gut microbiome revealed by metagenomics and culture.</title>
        <authorList>
            <person name="Gilroy R."/>
            <person name="Ravi A."/>
            <person name="Getino M."/>
            <person name="Pursley I."/>
            <person name="Horton D.L."/>
            <person name="Alikhan N.F."/>
            <person name="Baker D."/>
            <person name="Gharbi K."/>
            <person name="Hall N."/>
            <person name="Watson M."/>
            <person name="Adriaenssens E.M."/>
            <person name="Foster-Nyarko E."/>
            <person name="Jarju S."/>
            <person name="Secka A."/>
            <person name="Antonio M."/>
            <person name="Oren A."/>
            <person name="Chaudhuri R.R."/>
            <person name="La Ragione R."/>
            <person name="Hildebrand F."/>
            <person name="Pallen M.J."/>
        </authorList>
    </citation>
    <scope>NUCLEOTIDE SEQUENCE</scope>
    <source>
        <strain evidence="1">ChiHile30-977</strain>
    </source>
</reference>
<gene>
    <name evidence="1" type="ORF">IAA66_01285</name>
</gene>
<dbReference type="SUPFAM" id="SSF111369">
    <property type="entry name" value="HlyD-like secretion proteins"/>
    <property type="match status" value="1"/>
</dbReference>
<dbReference type="Gene3D" id="2.40.420.20">
    <property type="match status" value="1"/>
</dbReference>
<name>A0A9D0YWN6_9FIRM</name>
<dbReference type="Gene3D" id="2.40.50.100">
    <property type="match status" value="1"/>
</dbReference>
<reference evidence="1" key="1">
    <citation type="submission" date="2020-10" db="EMBL/GenBank/DDBJ databases">
        <authorList>
            <person name="Gilroy R."/>
        </authorList>
    </citation>
    <scope>NUCLEOTIDE SEQUENCE</scope>
    <source>
        <strain evidence="1">ChiHile30-977</strain>
    </source>
</reference>